<dbReference type="InterPro" id="IPR040223">
    <property type="entry name" value="PAR_bZIP"/>
</dbReference>
<evidence type="ECO:0000256" key="5">
    <source>
        <dbReference type="ARBA" id="ARBA00023163"/>
    </source>
</evidence>
<evidence type="ECO:0000313" key="10">
    <source>
        <dbReference type="EMBL" id="ESO10250.1"/>
    </source>
</evidence>
<feature type="domain" description="BZIP" evidence="9">
    <location>
        <begin position="16"/>
        <end position="76"/>
    </location>
</feature>
<evidence type="ECO:0000256" key="6">
    <source>
        <dbReference type="ARBA" id="ARBA00023242"/>
    </source>
</evidence>
<keyword evidence="4" id="KW-0238">DNA-binding</keyword>
<organism evidence="11 12">
    <name type="scientific">Helobdella robusta</name>
    <name type="common">Californian leech</name>
    <dbReference type="NCBI Taxonomy" id="6412"/>
    <lineage>
        <taxon>Eukaryota</taxon>
        <taxon>Metazoa</taxon>
        <taxon>Spiralia</taxon>
        <taxon>Lophotrochozoa</taxon>
        <taxon>Annelida</taxon>
        <taxon>Clitellata</taxon>
        <taxon>Hirudinea</taxon>
        <taxon>Rhynchobdellida</taxon>
        <taxon>Glossiphoniidae</taxon>
        <taxon>Helobdella</taxon>
    </lineage>
</organism>
<dbReference type="EnsemblMetazoa" id="HelroT146802">
    <property type="protein sequence ID" value="HelroP146802"/>
    <property type="gene ID" value="HelroG146802"/>
</dbReference>
<dbReference type="Proteomes" id="UP000015101">
    <property type="component" value="Unassembled WGS sequence"/>
</dbReference>
<dbReference type="SMART" id="SM00338">
    <property type="entry name" value="BRLZ"/>
    <property type="match status" value="1"/>
</dbReference>
<evidence type="ECO:0000256" key="8">
    <source>
        <dbReference type="SAM" id="MobiDB-lite"/>
    </source>
</evidence>
<comment type="similarity">
    <text evidence="2">Belongs to the bZIP family. NFIL3 subfamily.</text>
</comment>
<dbReference type="PANTHER" id="PTHR11988:SF27">
    <property type="entry name" value="GH27708P"/>
    <property type="match status" value="1"/>
</dbReference>
<reference evidence="11" key="3">
    <citation type="submission" date="2015-06" db="UniProtKB">
        <authorList>
            <consortium name="EnsemblMetazoa"/>
        </authorList>
    </citation>
    <scope>IDENTIFICATION</scope>
</reference>
<dbReference type="GO" id="GO:0003700">
    <property type="term" value="F:DNA-binding transcription factor activity"/>
    <property type="evidence" value="ECO:0007669"/>
    <property type="project" value="InterPro"/>
</dbReference>
<dbReference type="KEGG" id="hro:HELRODRAFT_146802"/>
<feature type="coiled-coil region" evidence="7">
    <location>
        <begin position="48"/>
        <end position="75"/>
    </location>
</feature>
<dbReference type="FunFam" id="1.20.5.170:FF:000025">
    <property type="entry name" value="nuclear factor interleukin-3-regulated protein-like"/>
    <property type="match status" value="1"/>
</dbReference>
<gene>
    <name evidence="11" type="primary">20196845</name>
    <name evidence="10" type="ORF">HELRODRAFT_146802</name>
</gene>
<dbReference type="PROSITE" id="PS50217">
    <property type="entry name" value="BZIP"/>
    <property type="match status" value="1"/>
</dbReference>
<accession>T1EJU5</accession>
<evidence type="ECO:0000256" key="1">
    <source>
        <dbReference type="ARBA" id="ARBA00004123"/>
    </source>
</evidence>
<dbReference type="EMBL" id="AMQM01002903">
    <property type="status" value="NOT_ANNOTATED_CDS"/>
    <property type="molecule type" value="Genomic_DNA"/>
</dbReference>
<name>T1EJU5_HELRO</name>
<evidence type="ECO:0000256" key="3">
    <source>
        <dbReference type="ARBA" id="ARBA00023015"/>
    </source>
</evidence>
<keyword evidence="5" id="KW-0804">Transcription</keyword>
<evidence type="ECO:0000256" key="7">
    <source>
        <dbReference type="SAM" id="Coils"/>
    </source>
</evidence>
<dbReference type="RefSeq" id="XP_009012064.1">
    <property type="nucleotide sequence ID" value="XM_009013816.1"/>
</dbReference>
<dbReference type="Gene3D" id="1.20.5.170">
    <property type="match status" value="1"/>
</dbReference>
<dbReference type="GO" id="GO:0006357">
    <property type="term" value="P:regulation of transcription by RNA polymerase II"/>
    <property type="evidence" value="ECO:0007669"/>
    <property type="project" value="InterPro"/>
</dbReference>
<evidence type="ECO:0000256" key="4">
    <source>
        <dbReference type="ARBA" id="ARBA00023125"/>
    </source>
</evidence>
<dbReference type="SUPFAM" id="SSF57959">
    <property type="entry name" value="Leucine zipper domain"/>
    <property type="match status" value="1"/>
</dbReference>
<dbReference type="CDD" id="cd14695">
    <property type="entry name" value="bZIP_HLF"/>
    <property type="match status" value="1"/>
</dbReference>
<feature type="region of interest" description="Disordered" evidence="8">
    <location>
        <begin position="1"/>
        <end position="46"/>
    </location>
</feature>
<dbReference type="OMA" id="QKHESTA"/>
<sequence length="76" mass="8802">LVLKSGKRSSSGQYKDEAYWERRRKNNEAAKRSRDTRRQKEEEIAQTAQSLAEENLGLKAQIKILRNELSTLQALL</sequence>
<dbReference type="GeneID" id="20196845"/>
<dbReference type="GO" id="GO:0005634">
    <property type="term" value="C:nucleus"/>
    <property type="evidence" value="ECO:0007669"/>
    <property type="project" value="UniProtKB-SubCell"/>
</dbReference>
<dbReference type="OrthoDB" id="6022300at2759"/>
<dbReference type="STRING" id="6412.T1EJU5"/>
<keyword evidence="3" id="KW-0805">Transcription regulation</keyword>
<evidence type="ECO:0000313" key="12">
    <source>
        <dbReference type="Proteomes" id="UP000015101"/>
    </source>
</evidence>
<dbReference type="AlphaFoldDB" id="T1EJU5"/>
<dbReference type="HOGENOM" id="CLU_178951_0_0_1"/>
<reference evidence="10 12" key="2">
    <citation type="journal article" date="2013" name="Nature">
        <title>Insights into bilaterian evolution from three spiralian genomes.</title>
        <authorList>
            <person name="Simakov O."/>
            <person name="Marletaz F."/>
            <person name="Cho S.J."/>
            <person name="Edsinger-Gonzales E."/>
            <person name="Havlak P."/>
            <person name="Hellsten U."/>
            <person name="Kuo D.H."/>
            <person name="Larsson T."/>
            <person name="Lv J."/>
            <person name="Arendt D."/>
            <person name="Savage R."/>
            <person name="Osoegawa K."/>
            <person name="de Jong P."/>
            <person name="Grimwood J."/>
            <person name="Chapman J.A."/>
            <person name="Shapiro H."/>
            <person name="Aerts A."/>
            <person name="Otillar R.P."/>
            <person name="Terry A.Y."/>
            <person name="Boore J.L."/>
            <person name="Grigoriev I.V."/>
            <person name="Lindberg D.R."/>
            <person name="Seaver E.C."/>
            <person name="Weisblat D.A."/>
            <person name="Putnam N.H."/>
            <person name="Rokhsar D.S."/>
        </authorList>
    </citation>
    <scope>NUCLEOTIDE SEQUENCE</scope>
</reference>
<protein>
    <recommendedName>
        <fullName evidence="9">BZIP domain-containing protein</fullName>
    </recommendedName>
</protein>
<dbReference type="eggNOG" id="KOG3119">
    <property type="taxonomic scope" value="Eukaryota"/>
</dbReference>
<evidence type="ECO:0000256" key="2">
    <source>
        <dbReference type="ARBA" id="ARBA00006079"/>
    </source>
</evidence>
<keyword evidence="6" id="KW-0539">Nucleus</keyword>
<evidence type="ECO:0000313" key="11">
    <source>
        <dbReference type="EnsemblMetazoa" id="HelroP146802"/>
    </source>
</evidence>
<dbReference type="InterPro" id="IPR046347">
    <property type="entry name" value="bZIP_sf"/>
</dbReference>
<proteinExistence type="inferred from homology"/>
<keyword evidence="7" id="KW-0175">Coiled coil</keyword>
<reference evidence="12" key="1">
    <citation type="submission" date="2012-12" db="EMBL/GenBank/DDBJ databases">
        <authorList>
            <person name="Hellsten U."/>
            <person name="Grimwood J."/>
            <person name="Chapman J.A."/>
            <person name="Shapiro H."/>
            <person name="Aerts A."/>
            <person name="Otillar R.P."/>
            <person name="Terry A.Y."/>
            <person name="Boore J.L."/>
            <person name="Simakov O."/>
            <person name="Marletaz F."/>
            <person name="Cho S.-J."/>
            <person name="Edsinger-Gonzales E."/>
            <person name="Havlak P."/>
            <person name="Kuo D.-H."/>
            <person name="Larsson T."/>
            <person name="Lv J."/>
            <person name="Arendt D."/>
            <person name="Savage R."/>
            <person name="Osoegawa K."/>
            <person name="de Jong P."/>
            <person name="Lindberg D.R."/>
            <person name="Seaver E.C."/>
            <person name="Weisblat D.A."/>
            <person name="Putnam N.H."/>
            <person name="Grigoriev I.V."/>
            <person name="Rokhsar D.S."/>
        </authorList>
    </citation>
    <scope>NUCLEOTIDE SEQUENCE</scope>
</reference>
<dbReference type="GO" id="GO:0003677">
    <property type="term" value="F:DNA binding"/>
    <property type="evidence" value="ECO:0007669"/>
    <property type="project" value="UniProtKB-KW"/>
</dbReference>
<dbReference type="InterPro" id="IPR004827">
    <property type="entry name" value="bZIP"/>
</dbReference>
<dbReference type="PANTHER" id="PTHR11988">
    <property type="entry name" value="THYROTROPH EMBRYONIC FACTOR RELATED"/>
    <property type="match status" value="1"/>
</dbReference>
<comment type="subcellular location">
    <subcellularLocation>
        <location evidence="1">Nucleus</location>
    </subcellularLocation>
</comment>
<keyword evidence="12" id="KW-1185">Reference proteome</keyword>
<evidence type="ECO:0000259" key="9">
    <source>
        <dbReference type="PROSITE" id="PS50217"/>
    </source>
</evidence>
<dbReference type="InParanoid" id="T1EJU5"/>
<dbReference type="CTD" id="20196845"/>
<dbReference type="EMBL" id="KB095905">
    <property type="protein sequence ID" value="ESO10250.1"/>
    <property type="molecule type" value="Genomic_DNA"/>
</dbReference>
<dbReference type="Pfam" id="PF07716">
    <property type="entry name" value="bZIP_2"/>
    <property type="match status" value="1"/>
</dbReference>
<feature type="compositionally biased region" description="Basic and acidic residues" evidence="8">
    <location>
        <begin position="14"/>
        <end position="43"/>
    </location>
</feature>